<feature type="compositionally biased region" description="Polar residues" evidence="1">
    <location>
        <begin position="161"/>
        <end position="175"/>
    </location>
</feature>
<reference evidence="2" key="1">
    <citation type="submission" date="2020-08" db="EMBL/GenBank/DDBJ databases">
        <title>Multicomponent nature underlies the extraordinary mechanical properties of spider dragline silk.</title>
        <authorList>
            <person name="Kono N."/>
            <person name="Nakamura H."/>
            <person name="Mori M."/>
            <person name="Yoshida Y."/>
            <person name="Ohtoshi R."/>
            <person name="Malay A.D."/>
            <person name="Moran D.A.P."/>
            <person name="Tomita M."/>
            <person name="Numata K."/>
            <person name="Arakawa K."/>
        </authorList>
    </citation>
    <scope>NUCLEOTIDE SEQUENCE</scope>
</reference>
<evidence type="ECO:0000313" key="3">
    <source>
        <dbReference type="Proteomes" id="UP000887013"/>
    </source>
</evidence>
<comment type="caution">
    <text evidence="2">The sequence shown here is derived from an EMBL/GenBank/DDBJ whole genome shotgun (WGS) entry which is preliminary data.</text>
</comment>
<keyword evidence="3" id="KW-1185">Reference proteome</keyword>
<evidence type="ECO:0000313" key="2">
    <source>
        <dbReference type="EMBL" id="GFU11247.1"/>
    </source>
</evidence>
<dbReference type="Proteomes" id="UP000887013">
    <property type="component" value="Unassembled WGS sequence"/>
</dbReference>
<proteinExistence type="predicted"/>
<feature type="region of interest" description="Disordered" evidence="1">
    <location>
        <begin position="1"/>
        <end position="38"/>
    </location>
</feature>
<evidence type="ECO:0000256" key="1">
    <source>
        <dbReference type="SAM" id="MobiDB-lite"/>
    </source>
</evidence>
<organism evidence="2 3">
    <name type="scientific">Nephila pilipes</name>
    <name type="common">Giant wood spider</name>
    <name type="synonym">Nephila maculata</name>
    <dbReference type="NCBI Taxonomy" id="299642"/>
    <lineage>
        <taxon>Eukaryota</taxon>
        <taxon>Metazoa</taxon>
        <taxon>Ecdysozoa</taxon>
        <taxon>Arthropoda</taxon>
        <taxon>Chelicerata</taxon>
        <taxon>Arachnida</taxon>
        <taxon>Araneae</taxon>
        <taxon>Araneomorphae</taxon>
        <taxon>Entelegynae</taxon>
        <taxon>Araneoidea</taxon>
        <taxon>Nephilidae</taxon>
        <taxon>Nephila</taxon>
    </lineage>
</organism>
<dbReference type="AlphaFoldDB" id="A0A8X6UHQ4"/>
<accession>A0A8X6UHQ4</accession>
<feature type="compositionally biased region" description="Polar residues" evidence="1">
    <location>
        <begin position="199"/>
        <end position="211"/>
    </location>
</feature>
<gene>
    <name evidence="2" type="ORF">NPIL_631611</name>
</gene>
<name>A0A8X6UHQ4_NEPPI</name>
<dbReference type="EMBL" id="BMAW01125188">
    <property type="protein sequence ID" value="GFU11247.1"/>
    <property type="molecule type" value="Genomic_DNA"/>
</dbReference>
<protein>
    <submittedName>
        <fullName evidence="2">Uncharacterized protein</fullName>
    </submittedName>
</protein>
<feature type="region of interest" description="Disordered" evidence="1">
    <location>
        <begin position="85"/>
        <end position="227"/>
    </location>
</feature>
<sequence>MDSQSSWSDRTEKRIHDQNAYAARARKLGVKKKDDPETHRIHEELRKASENLDRILAQMGDIPLFKLPAGEKELDKIVRKFSVPPLTRSQKLKPTLPPPPVKTDQTQLPQRKKTAKRTRDVEEFIFPPKHLTRKAPKANKESQIKDVPATDPKIVPGLLKTPSNVPNALSNTPLTGTDAPGILRKQAKAQKGAEKTQKSKGNGSAKQSSEKQPPPPPRPDVSEYRKVEPTLQYAAALQGKTYCVRALHPSSTSAYRRCSLQRQYAEGLI</sequence>